<name>A0A2S9YU00_9BACT</name>
<dbReference type="OrthoDB" id="798764at2"/>
<evidence type="ECO:0000313" key="1">
    <source>
        <dbReference type="EMBL" id="PRQ08512.1"/>
    </source>
</evidence>
<dbReference type="Proteomes" id="UP000238823">
    <property type="component" value="Unassembled WGS sequence"/>
</dbReference>
<protein>
    <submittedName>
        <fullName evidence="1">Uncharacterized protein</fullName>
    </submittedName>
</protein>
<dbReference type="RefSeq" id="WP_106088822.1">
    <property type="nucleotide sequence ID" value="NZ_PVNL01000041.1"/>
</dbReference>
<dbReference type="AlphaFoldDB" id="A0A2S9YU00"/>
<accession>A0A2S9YU00</accession>
<comment type="caution">
    <text evidence="1">The sequence shown here is derived from an EMBL/GenBank/DDBJ whole genome shotgun (WGS) entry which is preliminary data.</text>
</comment>
<reference evidence="1 2" key="1">
    <citation type="submission" date="2018-03" db="EMBL/GenBank/DDBJ databases">
        <title>Draft Genome Sequences of the Obligatory Marine Myxobacteria Enhygromyxa salina SWB007.</title>
        <authorList>
            <person name="Poehlein A."/>
            <person name="Moghaddam J.A."/>
            <person name="Harms H."/>
            <person name="Alanjari M."/>
            <person name="Koenig G.M."/>
            <person name="Daniel R."/>
            <person name="Schaeberle T.F."/>
        </authorList>
    </citation>
    <scope>NUCLEOTIDE SEQUENCE [LARGE SCALE GENOMIC DNA]</scope>
    <source>
        <strain evidence="1 2">SWB007</strain>
    </source>
</reference>
<proteinExistence type="predicted"/>
<dbReference type="EMBL" id="PVNL01000041">
    <property type="protein sequence ID" value="PRQ08512.1"/>
    <property type="molecule type" value="Genomic_DNA"/>
</dbReference>
<evidence type="ECO:0000313" key="2">
    <source>
        <dbReference type="Proteomes" id="UP000238823"/>
    </source>
</evidence>
<sequence>MTDTRDDFSSFAETAHMFFGIDAPFVMIREELEKMFCQQVPDSRINSITCDGEPKFLTLGRRAEPDAEQVVVTHYGVCFQCTIDIETNEHHEPALRCTMTLAFGDIDKSGEERMQAWMNLHDDADPAFDEEVFKQKFLGFRDRASA</sequence>
<gene>
    <name evidence="1" type="ORF">ENSA7_17980</name>
</gene>
<organism evidence="1 2">
    <name type="scientific">Enhygromyxa salina</name>
    <dbReference type="NCBI Taxonomy" id="215803"/>
    <lineage>
        <taxon>Bacteria</taxon>
        <taxon>Pseudomonadati</taxon>
        <taxon>Myxococcota</taxon>
        <taxon>Polyangia</taxon>
        <taxon>Nannocystales</taxon>
        <taxon>Nannocystaceae</taxon>
        <taxon>Enhygromyxa</taxon>
    </lineage>
</organism>